<dbReference type="GO" id="GO:0015886">
    <property type="term" value="P:heme transport"/>
    <property type="evidence" value="ECO:0007669"/>
    <property type="project" value="InterPro"/>
</dbReference>
<evidence type="ECO:0000256" key="5">
    <source>
        <dbReference type="ARBA" id="ARBA00022448"/>
    </source>
</evidence>
<accession>A0A6N8DJR3</accession>
<proteinExistence type="inferred from homology"/>
<protein>
    <recommendedName>
        <fullName evidence="4 12">Heme exporter protein D</fullName>
    </recommendedName>
</protein>
<keyword evidence="7 12" id="KW-0997">Cell inner membrane</keyword>
<dbReference type="GO" id="GO:0017004">
    <property type="term" value="P:cytochrome complex assembly"/>
    <property type="evidence" value="ECO:0007669"/>
    <property type="project" value="UniProtKB-KW"/>
</dbReference>
<dbReference type="GO" id="GO:0005886">
    <property type="term" value="C:plasma membrane"/>
    <property type="evidence" value="ECO:0007669"/>
    <property type="project" value="UniProtKB-SubCell"/>
</dbReference>
<dbReference type="AlphaFoldDB" id="A0A6N8DJR3"/>
<keyword evidence="8 12" id="KW-0812">Transmembrane</keyword>
<reference evidence="13 14" key="1">
    <citation type="submission" date="2019-11" db="EMBL/GenBank/DDBJ databases">
        <title>Whole-genome sequence of a Rhodoblastus acidophilus DSM 142.</title>
        <authorList>
            <person name="Kyndt J.A."/>
            <person name="Meyer T.E."/>
        </authorList>
    </citation>
    <scope>NUCLEOTIDE SEQUENCE [LARGE SCALE GENOMIC DNA]</scope>
    <source>
        <strain evidence="13 14">DSM 142</strain>
    </source>
</reference>
<keyword evidence="9 12" id="KW-0201">Cytochrome c-type biogenesis</keyword>
<evidence type="ECO:0000256" key="12">
    <source>
        <dbReference type="RuleBase" id="RU363101"/>
    </source>
</evidence>
<evidence type="ECO:0000256" key="2">
    <source>
        <dbReference type="ARBA" id="ARBA00004377"/>
    </source>
</evidence>
<evidence type="ECO:0000256" key="10">
    <source>
        <dbReference type="ARBA" id="ARBA00022989"/>
    </source>
</evidence>
<evidence type="ECO:0000256" key="11">
    <source>
        <dbReference type="ARBA" id="ARBA00023136"/>
    </source>
</evidence>
<organism evidence="13 14">
    <name type="scientific">Rhodoblastus acidophilus</name>
    <name type="common">Rhodopseudomonas acidophila</name>
    <dbReference type="NCBI Taxonomy" id="1074"/>
    <lineage>
        <taxon>Bacteria</taxon>
        <taxon>Pseudomonadati</taxon>
        <taxon>Pseudomonadota</taxon>
        <taxon>Alphaproteobacteria</taxon>
        <taxon>Hyphomicrobiales</taxon>
        <taxon>Rhodoblastaceae</taxon>
        <taxon>Rhodoblastus</taxon>
    </lineage>
</organism>
<dbReference type="RefSeq" id="WP_264586154.1">
    <property type="nucleotide sequence ID" value="NZ_JAOQNR010000005.1"/>
</dbReference>
<keyword evidence="6 12" id="KW-1003">Cell membrane</keyword>
<comment type="subcellular location">
    <subcellularLocation>
        <location evidence="2 12">Cell inner membrane</location>
        <topology evidence="2 12">Single-pass membrane protein</topology>
    </subcellularLocation>
</comment>
<evidence type="ECO:0000256" key="4">
    <source>
        <dbReference type="ARBA" id="ARBA00016461"/>
    </source>
</evidence>
<dbReference type="InterPro" id="IPR007078">
    <property type="entry name" value="Haem_export_protD_CcmD"/>
</dbReference>
<evidence type="ECO:0000256" key="3">
    <source>
        <dbReference type="ARBA" id="ARBA00008741"/>
    </source>
</evidence>
<dbReference type="NCBIfam" id="TIGR03141">
    <property type="entry name" value="cytochro_ccmD"/>
    <property type="match status" value="1"/>
</dbReference>
<comment type="function">
    <text evidence="1 12">Required for the export of heme to the periplasm for the biogenesis of c-type cytochromes.</text>
</comment>
<keyword evidence="11 12" id="KW-0472">Membrane</keyword>
<keyword evidence="10 12" id="KW-1133">Transmembrane helix</keyword>
<name>A0A6N8DJR3_RHOAC</name>
<evidence type="ECO:0000256" key="6">
    <source>
        <dbReference type="ARBA" id="ARBA00022475"/>
    </source>
</evidence>
<evidence type="ECO:0000256" key="1">
    <source>
        <dbReference type="ARBA" id="ARBA00002442"/>
    </source>
</evidence>
<comment type="similarity">
    <text evidence="3 12">Belongs to the CcmD/CycX/HelD family.</text>
</comment>
<evidence type="ECO:0000256" key="7">
    <source>
        <dbReference type="ARBA" id="ARBA00022519"/>
    </source>
</evidence>
<evidence type="ECO:0000313" key="13">
    <source>
        <dbReference type="EMBL" id="MTV30607.1"/>
    </source>
</evidence>
<feature type="transmembrane region" description="Helical" evidence="12">
    <location>
        <begin position="6"/>
        <end position="28"/>
    </location>
</feature>
<dbReference type="EMBL" id="WNKS01000004">
    <property type="protein sequence ID" value="MTV30607.1"/>
    <property type="molecule type" value="Genomic_DNA"/>
</dbReference>
<keyword evidence="5 12" id="KW-0813">Transport</keyword>
<gene>
    <name evidence="13" type="primary">ccmD</name>
    <name evidence="13" type="ORF">GJ654_06315</name>
</gene>
<evidence type="ECO:0000256" key="9">
    <source>
        <dbReference type="ARBA" id="ARBA00022748"/>
    </source>
</evidence>
<dbReference type="Proteomes" id="UP000439113">
    <property type="component" value="Unassembled WGS sequence"/>
</dbReference>
<evidence type="ECO:0000256" key="8">
    <source>
        <dbReference type="ARBA" id="ARBA00022692"/>
    </source>
</evidence>
<comment type="caution">
    <text evidence="13">The sequence shown here is derived from an EMBL/GenBank/DDBJ whole genome shotgun (WGS) entry which is preliminary data.</text>
</comment>
<sequence>MKDYSGFIFAAYAFAAVAISGLIAKITLDYRDLKRKLASFQDQDSQP</sequence>
<dbReference type="Pfam" id="PF04995">
    <property type="entry name" value="CcmD"/>
    <property type="match status" value="1"/>
</dbReference>
<evidence type="ECO:0000313" key="14">
    <source>
        <dbReference type="Proteomes" id="UP000439113"/>
    </source>
</evidence>